<evidence type="ECO:0008006" key="9">
    <source>
        <dbReference type="Google" id="ProtNLM"/>
    </source>
</evidence>
<dbReference type="InterPro" id="IPR044890">
    <property type="entry name" value="TMEM14_sf"/>
</dbReference>
<protein>
    <recommendedName>
        <fullName evidence="9">Transmembrane protein 14</fullName>
    </recommendedName>
</protein>
<evidence type="ECO:0000313" key="7">
    <source>
        <dbReference type="EMBL" id="KAG2453100.1"/>
    </source>
</evidence>
<dbReference type="OrthoDB" id="5620at2759"/>
<dbReference type="AlphaFoldDB" id="A0A835WSW2"/>
<comment type="similarity">
    <text evidence="2">Belongs to the TMEM14 family.</text>
</comment>
<dbReference type="PANTHER" id="PTHR12668">
    <property type="entry name" value="TRANSMEMBRANE PROTEIN 14, 15"/>
    <property type="match status" value="1"/>
</dbReference>
<evidence type="ECO:0000256" key="1">
    <source>
        <dbReference type="ARBA" id="ARBA00004370"/>
    </source>
</evidence>
<reference evidence="7" key="1">
    <citation type="journal article" date="2020" name="bioRxiv">
        <title>Comparative genomics of Chlamydomonas.</title>
        <authorList>
            <person name="Craig R.J."/>
            <person name="Hasan A.R."/>
            <person name="Ness R.W."/>
            <person name="Keightley P.D."/>
        </authorList>
    </citation>
    <scope>NUCLEOTIDE SEQUENCE</scope>
    <source>
        <strain evidence="7">CCAP 11/173</strain>
    </source>
</reference>
<gene>
    <name evidence="7" type="ORF">HYH02_002431</name>
</gene>
<evidence type="ECO:0000256" key="2">
    <source>
        <dbReference type="ARBA" id="ARBA00007590"/>
    </source>
</evidence>
<dbReference type="GO" id="GO:0016020">
    <property type="term" value="C:membrane"/>
    <property type="evidence" value="ECO:0007669"/>
    <property type="project" value="UniProtKB-SubCell"/>
</dbReference>
<dbReference type="PANTHER" id="PTHR12668:SF53">
    <property type="entry name" value="TMEM14 PROTEIN HOMOLOG YJR085C"/>
    <property type="match status" value="1"/>
</dbReference>
<dbReference type="EMBL" id="JAEHOD010000004">
    <property type="protein sequence ID" value="KAG2453100.1"/>
    <property type="molecule type" value="Genomic_DNA"/>
</dbReference>
<dbReference type="Pfam" id="PF03647">
    <property type="entry name" value="Tmemb_14"/>
    <property type="match status" value="1"/>
</dbReference>
<evidence type="ECO:0000256" key="5">
    <source>
        <dbReference type="ARBA" id="ARBA00023136"/>
    </source>
</evidence>
<keyword evidence="4 6" id="KW-1133">Transmembrane helix</keyword>
<dbReference type="Gene3D" id="1.10.10.1740">
    <property type="entry name" value="Transmembrane protein 14-like"/>
    <property type="match status" value="1"/>
</dbReference>
<comment type="subcellular location">
    <subcellularLocation>
        <location evidence="1">Membrane</location>
    </subcellularLocation>
</comment>
<dbReference type="InterPro" id="IPR005349">
    <property type="entry name" value="TMEM14"/>
</dbReference>
<evidence type="ECO:0000313" key="8">
    <source>
        <dbReference type="Proteomes" id="UP000613740"/>
    </source>
</evidence>
<accession>A0A835WSW2</accession>
<evidence type="ECO:0000256" key="6">
    <source>
        <dbReference type="SAM" id="Phobius"/>
    </source>
</evidence>
<comment type="caution">
    <text evidence="7">The sequence shown here is derived from an EMBL/GenBank/DDBJ whole genome shotgun (WGS) entry which is preliminary data.</text>
</comment>
<dbReference type="Proteomes" id="UP000613740">
    <property type="component" value="Unassembled WGS sequence"/>
</dbReference>
<feature type="transmembrane region" description="Helical" evidence="6">
    <location>
        <begin position="6"/>
        <end position="26"/>
    </location>
</feature>
<organism evidence="7 8">
    <name type="scientific">Chlamydomonas schloesseri</name>
    <dbReference type="NCBI Taxonomy" id="2026947"/>
    <lineage>
        <taxon>Eukaryota</taxon>
        <taxon>Viridiplantae</taxon>
        <taxon>Chlorophyta</taxon>
        <taxon>core chlorophytes</taxon>
        <taxon>Chlorophyceae</taxon>
        <taxon>CS clade</taxon>
        <taxon>Chlamydomonadales</taxon>
        <taxon>Chlamydomonadaceae</taxon>
        <taxon>Chlamydomonas</taxon>
    </lineage>
</organism>
<evidence type="ECO:0000256" key="4">
    <source>
        <dbReference type="ARBA" id="ARBA00022989"/>
    </source>
</evidence>
<keyword evidence="8" id="KW-1185">Reference proteome</keyword>
<feature type="transmembrane region" description="Helical" evidence="6">
    <location>
        <begin position="33"/>
        <end position="51"/>
    </location>
</feature>
<feature type="transmembrane region" description="Helical" evidence="6">
    <location>
        <begin position="57"/>
        <end position="77"/>
    </location>
</feature>
<sequence length="109" mass="11231">MAPAGEVHMDIAFAVVTTAGGVMGYVKKKSLPSLLGGLTFGAAYGATAWTIQNHDAYLGHTVGAATSAVMATMMGLRLAKTKKVMPAGILTGLGLLGLLYHANKARQWA</sequence>
<keyword evidence="5 6" id="KW-0472">Membrane</keyword>
<keyword evidence="3 6" id="KW-0812">Transmembrane</keyword>
<evidence type="ECO:0000256" key="3">
    <source>
        <dbReference type="ARBA" id="ARBA00022692"/>
    </source>
</evidence>
<feature type="transmembrane region" description="Helical" evidence="6">
    <location>
        <begin position="84"/>
        <end position="102"/>
    </location>
</feature>
<name>A0A835WSW2_9CHLO</name>
<proteinExistence type="inferred from homology"/>